<reference evidence="1 2" key="1">
    <citation type="submission" date="2015-08" db="EMBL/GenBank/DDBJ databases">
        <title>Genome of Paenibacillus jilunlii.</title>
        <authorList>
            <person name="Sant'Anna F.H."/>
            <person name="Ambrosini A."/>
            <person name="Souza R."/>
            <person name="Bach E."/>
            <person name="Fernandes G."/>
            <person name="Balsanelli E."/>
            <person name="Baura V.A."/>
            <person name="Pedrosa F.O."/>
            <person name="Souza E.M."/>
            <person name="Passaglia L."/>
        </authorList>
    </citation>
    <scope>NUCLEOTIDE SEQUENCE [LARGE SCALE GENOMIC DNA]</scope>
    <source>
        <strain evidence="1 2">DSM 23019</strain>
    </source>
</reference>
<gene>
    <name evidence="1" type="ORF">AML91_21340</name>
</gene>
<name>A0ABR5SR73_9BACL</name>
<sequence>METLKKVTLLRVTVHDGRMAALLTFCGFENEKGLSLLVERLQANETQATFEKVIMEYGDTDFHLSNL</sequence>
<dbReference type="EMBL" id="LIPY01000120">
    <property type="protein sequence ID" value="KWX72363.1"/>
    <property type="molecule type" value="Genomic_DNA"/>
</dbReference>
<evidence type="ECO:0000313" key="1">
    <source>
        <dbReference type="EMBL" id="KWX72363.1"/>
    </source>
</evidence>
<accession>A0ABR5SR73</accession>
<comment type="caution">
    <text evidence="1">The sequence shown here is derived from an EMBL/GenBank/DDBJ whole genome shotgun (WGS) entry which is preliminary data.</text>
</comment>
<evidence type="ECO:0000313" key="2">
    <source>
        <dbReference type="Proteomes" id="UP000070252"/>
    </source>
</evidence>
<organism evidence="1 2">
    <name type="scientific">Paenibacillus jilunlii</name>
    <dbReference type="NCBI Taxonomy" id="682956"/>
    <lineage>
        <taxon>Bacteria</taxon>
        <taxon>Bacillati</taxon>
        <taxon>Bacillota</taxon>
        <taxon>Bacilli</taxon>
        <taxon>Bacillales</taxon>
        <taxon>Paenibacillaceae</taxon>
        <taxon>Paenibacillus</taxon>
    </lineage>
</organism>
<dbReference type="Proteomes" id="UP000070252">
    <property type="component" value="Unassembled WGS sequence"/>
</dbReference>
<proteinExistence type="predicted"/>
<dbReference type="RefSeq" id="WP_062525529.1">
    <property type="nucleotide sequence ID" value="NZ_LIPY01000120.1"/>
</dbReference>
<protein>
    <submittedName>
        <fullName evidence="1">Uncharacterized protein</fullName>
    </submittedName>
</protein>
<keyword evidence="2" id="KW-1185">Reference proteome</keyword>